<dbReference type="Proteomes" id="UP001162162">
    <property type="component" value="Unassembled WGS sequence"/>
</dbReference>
<protein>
    <submittedName>
        <fullName evidence="1">Uncharacterized protein</fullName>
    </submittedName>
</protein>
<gene>
    <name evidence="1" type="ORF">NQ318_018162</name>
</gene>
<organism evidence="1 2">
    <name type="scientific">Aromia moschata</name>
    <dbReference type="NCBI Taxonomy" id="1265417"/>
    <lineage>
        <taxon>Eukaryota</taxon>
        <taxon>Metazoa</taxon>
        <taxon>Ecdysozoa</taxon>
        <taxon>Arthropoda</taxon>
        <taxon>Hexapoda</taxon>
        <taxon>Insecta</taxon>
        <taxon>Pterygota</taxon>
        <taxon>Neoptera</taxon>
        <taxon>Endopterygota</taxon>
        <taxon>Coleoptera</taxon>
        <taxon>Polyphaga</taxon>
        <taxon>Cucujiformia</taxon>
        <taxon>Chrysomeloidea</taxon>
        <taxon>Cerambycidae</taxon>
        <taxon>Cerambycinae</taxon>
        <taxon>Callichromatini</taxon>
        <taxon>Aromia</taxon>
    </lineage>
</organism>
<comment type="caution">
    <text evidence="1">The sequence shown here is derived from an EMBL/GenBank/DDBJ whole genome shotgun (WGS) entry which is preliminary data.</text>
</comment>
<proteinExistence type="predicted"/>
<evidence type="ECO:0000313" key="2">
    <source>
        <dbReference type="Proteomes" id="UP001162162"/>
    </source>
</evidence>
<reference evidence="1" key="1">
    <citation type="journal article" date="2023" name="Insect Mol. Biol.">
        <title>Genome sequencing provides insights into the evolution of gene families encoding plant cell wall-degrading enzymes in longhorned beetles.</title>
        <authorList>
            <person name="Shin N.R."/>
            <person name="Okamura Y."/>
            <person name="Kirsch R."/>
            <person name="Pauchet Y."/>
        </authorList>
    </citation>
    <scope>NUCLEOTIDE SEQUENCE</scope>
    <source>
        <strain evidence="1">AMC_N1</strain>
    </source>
</reference>
<keyword evidence="2" id="KW-1185">Reference proteome</keyword>
<sequence length="84" mass="10046">MIFIENTYHKAQYKPPHDTLNVEEPPVSPNTGDIQAIAIRCYYIMINMLPKKQLETWIFKSKIDVFEVRKLQFYEKLETRPTEL</sequence>
<name>A0AAV8ZCN0_9CUCU</name>
<accession>A0AAV8ZCN0</accession>
<dbReference type="EMBL" id="JAPWTK010000003">
    <property type="protein sequence ID" value="KAJ8962195.1"/>
    <property type="molecule type" value="Genomic_DNA"/>
</dbReference>
<evidence type="ECO:0000313" key="1">
    <source>
        <dbReference type="EMBL" id="KAJ8962195.1"/>
    </source>
</evidence>
<dbReference type="AlphaFoldDB" id="A0AAV8ZCN0"/>